<dbReference type="PROSITE" id="PS51014">
    <property type="entry name" value="COBK_CBIJ"/>
    <property type="match status" value="1"/>
</dbReference>
<keyword evidence="3 4" id="KW-0560">Oxidoreductase</keyword>
<protein>
    <submittedName>
        <fullName evidence="4">Cobalt-precorrin-6A reductase</fullName>
        <ecNumber evidence="4">1.3.1.106</ecNumber>
    </submittedName>
</protein>
<dbReference type="PANTHER" id="PTHR36925">
    <property type="entry name" value="COBALT-PRECORRIN-6A REDUCTASE"/>
    <property type="match status" value="1"/>
</dbReference>
<dbReference type="GO" id="GO:0009236">
    <property type="term" value="P:cobalamin biosynthetic process"/>
    <property type="evidence" value="ECO:0007669"/>
    <property type="project" value="UniProtKB-UniPathway"/>
</dbReference>
<dbReference type="InterPro" id="IPR003723">
    <property type="entry name" value="Precorrin-6x_reduct"/>
</dbReference>
<keyword evidence="2" id="KW-0169">Cobalamin biosynthesis</keyword>
<dbReference type="NCBIfam" id="TIGR00715">
    <property type="entry name" value="precor6x_red"/>
    <property type="match status" value="1"/>
</dbReference>
<comment type="caution">
    <text evidence="4">The sequence shown here is derived from an EMBL/GenBank/DDBJ whole genome shotgun (WGS) entry which is preliminary data.</text>
</comment>
<reference evidence="4" key="1">
    <citation type="journal article" date="2020" name="mSystems">
        <title>Genome- and Community-Level Interaction Insights into Carbon Utilization and Element Cycling Functions of Hydrothermarchaeota in Hydrothermal Sediment.</title>
        <authorList>
            <person name="Zhou Z."/>
            <person name="Liu Y."/>
            <person name="Xu W."/>
            <person name="Pan J."/>
            <person name="Luo Z.H."/>
            <person name="Li M."/>
        </authorList>
    </citation>
    <scope>NUCLEOTIDE SEQUENCE [LARGE SCALE GENOMIC DNA]</scope>
    <source>
        <strain evidence="4">SpSt-418</strain>
    </source>
</reference>
<evidence type="ECO:0000313" key="4">
    <source>
        <dbReference type="EMBL" id="HFN00659.1"/>
    </source>
</evidence>
<dbReference type="NCBIfam" id="NF005970">
    <property type="entry name" value="PRK08057.1-4"/>
    <property type="match status" value="1"/>
</dbReference>
<comment type="pathway">
    <text evidence="1">Cofactor biosynthesis; adenosylcobalamin biosynthesis.</text>
</comment>
<gene>
    <name evidence="4" type="ORF">ENR64_23485</name>
</gene>
<organism evidence="4">
    <name type="scientific">Oscillatoriales cyanobacterium SpSt-418</name>
    <dbReference type="NCBI Taxonomy" id="2282169"/>
    <lineage>
        <taxon>Bacteria</taxon>
        <taxon>Bacillati</taxon>
        <taxon>Cyanobacteriota</taxon>
        <taxon>Cyanophyceae</taxon>
        <taxon>Oscillatoriophycideae</taxon>
        <taxon>Oscillatoriales</taxon>
    </lineage>
</organism>
<evidence type="ECO:0000256" key="3">
    <source>
        <dbReference type="ARBA" id="ARBA00023002"/>
    </source>
</evidence>
<evidence type="ECO:0000256" key="1">
    <source>
        <dbReference type="ARBA" id="ARBA00004953"/>
    </source>
</evidence>
<sequence length="268" mass="29231">MGRVWMIGGTQESASLARSLVQANLPCVVSVTTDSARSLYPSSLLLTVWVGQLTQATITAFLRQYEIQVILDASHPFAVEISQFAIAAATTTGISYLRFERASIEPAPLPTTDSQTDDQDAPRPIVFNHLSELLKTPLLTGQHVLLTLGYRYLPLFQPWQTQATLYARILPSPVALEAAIASGFTPDRLIALRPPISAQLECALWQQWNISVVVTKASGVAGGEDVKRQVAAELGVQLVIIDRPPIQYPEQVSDISTAIAFCQQHLLN</sequence>
<dbReference type="Pfam" id="PF02571">
    <property type="entry name" value="CbiJ"/>
    <property type="match status" value="1"/>
</dbReference>
<proteinExistence type="predicted"/>
<dbReference type="PANTHER" id="PTHR36925:SF1">
    <property type="entry name" value="COBALT-PRECORRIN-6A REDUCTASE"/>
    <property type="match status" value="1"/>
</dbReference>
<dbReference type="UniPathway" id="UPA00148"/>
<dbReference type="AlphaFoldDB" id="A0A7C3PJN2"/>
<name>A0A7C3PJN2_9CYAN</name>
<dbReference type="GO" id="GO:0016994">
    <property type="term" value="F:precorrin-6A reductase activity"/>
    <property type="evidence" value="ECO:0007669"/>
    <property type="project" value="InterPro"/>
</dbReference>
<evidence type="ECO:0000256" key="2">
    <source>
        <dbReference type="ARBA" id="ARBA00022573"/>
    </source>
</evidence>
<dbReference type="EMBL" id="DSRU01000335">
    <property type="protein sequence ID" value="HFN00659.1"/>
    <property type="molecule type" value="Genomic_DNA"/>
</dbReference>
<dbReference type="EC" id="1.3.1.106" evidence="4"/>
<accession>A0A7C3PJN2</accession>